<dbReference type="EMBL" id="JAYFUI010000066">
    <property type="protein sequence ID" value="MEA5670747.1"/>
    <property type="molecule type" value="Genomic_DNA"/>
</dbReference>
<evidence type="ECO:0000313" key="1">
    <source>
        <dbReference type="EMBL" id="MEA5670747.1"/>
    </source>
</evidence>
<feature type="non-terminal residue" evidence="1">
    <location>
        <position position="1"/>
    </location>
</feature>
<name>A0ABU5VBK6_9PSED</name>
<sequence length="33" mass="3687">KSKHKLPFDVTSPDFIRINGVPYLAARETEGLS</sequence>
<dbReference type="RefSeq" id="WP_323452685.1">
    <property type="nucleotide sequence ID" value="NZ_JAYFUI010000066.1"/>
</dbReference>
<accession>A0ABU5VBK6</accession>
<dbReference type="Proteomes" id="UP001302573">
    <property type="component" value="Unassembled WGS sequence"/>
</dbReference>
<protein>
    <submittedName>
        <fullName evidence="1">Phage protein</fullName>
    </submittedName>
</protein>
<comment type="caution">
    <text evidence="1">The sequence shown here is derived from an EMBL/GenBank/DDBJ whole genome shotgun (WGS) entry which is preliminary data.</text>
</comment>
<gene>
    <name evidence="1" type="ORF">VA602_05280</name>
</gene>
<dbReference type="InterPro" id="IPR019708">
    <property type="entry name" value="Phage_HP1_Orf24"/>
</dbReference>
<reference evidence="1 2" key="1">
    <citation type="submission" date="2023-12" db="EMBL/GenBank/DDBJ databases">
        <title>Pseudomonas machongensis sp. nov., isolated from wilted pepper plants (Capsicum annuum).</title>
        <authorList>
            <person name="Qiu M."/>
            <person name="Li Y."/>
            <person name="Liu Q."/>
            <person name="Zhang X."/>
            <person name="Huang Y."/>
            <person name="Guo R."/>
            <person name="Hu M."/>
            <person name="Zhou J."/>
            <person name="Zhou X."/>
        </authorList>
    </citation>
    <scope>NUCLEOTIDE SEQUENCE [LARGE SCALE GENOMIC DNA]</scope>
    <source>
        <strain evidence="1 2">MH2</strain>
    </source>
</reference>
<evidence type="ECO:0000313" key="2">
    <source>
        <dbReference type="Proteomes" id="UP001302573"/>
    </source>
</evidence>
<organism evidence="1 2">
    <name type="scientific">Pseudomonas machongensis</name>
    <dbReference type="NCBI Taxonomy" id="3110229"/>
    <lineage>
        <taxon>Bacteria</taxon>
        <taxon>Pseudomonadati</taxon>
        <taxon>Pseudomonadota</taxon>
        <taxon>Gammaproteobacteria</taxon>
        <taxon>Pseudomonadales</taxon>
        <taxon>Pseudomonadaceae</taxon>
        <taxon>Pseudomonas</taxon>
    </lineage>
</organism>
<proteinExistence type="predicted"/>
<dbReference type="Pfam" id="PF10772">
    <property type="entry name" value="Phage_HP1_Orf24"/>
    <property type="match status" value="1"/>
</dbReference>
<keyword evidence="2" id="KW-1185">Reference proteome</keyword>